<keyword evidence="2" id="KW-1185">Reference proteome</keyword>
<comment type="caution">
    <text evidence="1">The sequence shown here is derived from an EMBL/GenBank/DDBJ whole genome shotgun (WGS) entry which is preliminary data.</text>
</comment>
<evidence type="ECO:0000313" key="1">
    <source>
        <dbReference type="EMBL" id="CAH6722986.1"/>
    </source>
</evidence>
<proteinExistence type="predicted"/>
<protein>
    <submittedName>
        <fullName evidence="1">Lipase</fullName>
    </submittedName>
</protein>
<evidence type="ECO:0000313" key="2">
    <source>
        <dbReference type="Proteomes" id="UP001152531"/>
    </source>
</evidence>
<organism evidence="1 2">
    <name type="scientific">[Candida] jaroonii</name>
    <dbReference type="NCBI Taxonomy" id="467808"/>
    <lineage>
        <taxon>Eukaryota</taxon>
        <taxon>Fungi</taxon>
        <taxon>Dikarya</taxon>
        <taxon>Ascomycota</taxon>
        <taxon>Saccharomycotina</taxon>
        <taxon>Pichiomycetes</taxon>
        <taxon>Debaryomycetaceae</taxon>
        <taxon>Yamadazyma</taxon>
    </lineage>
</organism>
<reference evidence="1" key="1">
    <citation type="submission" date="2022-06" db="EMBL/GenBank/DDBJ databases">
        <authorList>
            <person name="Legras J.-L."/>
            <person name="Devillers H."/>
            <person name="Grondin C."/>
        </authorList>
    </citation>
    <scope>NUCLEOTIDE SEQUENCE</scope>
    <source>
        <strain evidence="1">CLIB 1444</strain>
    </source>
</reference>
<dbReference type="EMBL" id="CALSDN010000012">
    <property type="protein sequence ID" value="CAH6722986.1"/>
    <property type="molecule type" value="Genomic_DNA"/>
</dbReference>
<sequence>MNDPHIWYRDKDIVHIGGVRRYHIKYTKQDERNDIFFRLKNIEKAPIRAIHMLNGPFILYCHVIPWNYHHNKPLEQDSREVHFNNELKPGQTFNIKLLLNDNSKIHDNVYGWKIDIISQIVITSNTSVLYDMLIGDDLAVLKKVNKGPFKSLTTLSGDSVTYMKLNEASNPQLSVEKFTDEDIWSRPPDYNQPVHLVILTHGIFSNLTADMLYLKESLESNVDDNLLIKGFDGNAGKTEGGVKKLGSKQGKYLISLIDNLLSQGIEIERVSFIGHSLGGLVQLYSIKYMLDHEKNFFTKRNIKPHNLVFMASPLLGILNEISFILSWLLDLGTLGKTGRDLTLSRSKLKGRALLDELPEDLHEFMKSCSNLIIYANIINDGIVPLRTSALLYLDYVTMDDVRALKHNKDNDNTDVGQISEENSKKDKNNSFKKYKQLVSLNFNLNNTRKRDKLSKKILRINARGSDNLTDSGSSTPIEKQSKASFNDNEDHENDDNNSVELSQEDAEDVDHMDDNTALQYSEALNLPPKASIVQSALNTIICPVPNQDYIINPEGREPVIFHDRFYQYNDIPVDEEVTGLFQKPKKQVRIAQKYHDELNWRKILVKLPPDAHNNIVVRRRFSNGYGWGVIDHLCQVFNDTNARPLERLKSKI</sequence>
<dbReference type="Proteomes" id="UP001152531">
    <property type="component" value="Unassembled WGS sequence"/>
</dbReference>
<accession>A0ACA9YDH8</accession>
<name>A0ACA9YDH8_9ASCO</name>
<gene>
    <name evidence="1" type="ORF">CLIB1444_12S01706</name>
</gene>